<gene>
    <name evidence="16" type="ORF">ONB1V03_LOCUS4827</name>
</gene>
<organism evidence="16">
    <name type="scientific">Oppiella nova</name>
    <dbReference type="NCBI Taxonomy" id="334625"/>
    <lineage>
        <taxon>Eukaryota</taxon>
        <taxon>Metazoa</taxon>
        <taxon>Ecdysozoa</taxon>
        <taxon>Arthropoda</taxon>
        <taxon>Chelicerata</taxon>
        <taxon>Arachnida</taxon>
        <taxon>Acari</taxon>
        <taxon>Acariformes</taxon>
        <taxon>Sarcoptiformes</taxon>
        <taxon>Oribatida</taxon>
        <taxon>Brachypylina</taxon>
        <taxon>Oppioidea</taxon>
        <taxon>Oppiidae</taxon>
        <taxon>Oppiella</taxon>
    </lineage>
</organism>
<reference evidence="16" key="1">
    <citation type="submission" date="2020-11" db="EMBL/GenBank/DDBJ databases">
        <authorList>
            <person name="Tran Van P."/>
        </authorList>
    </citation>
    <scope>NUCLEOTIDE SEQUENCE</scope>
</reference>
<feature type="domain" description="RanBP2-type" evidence="14">
    <location>
        <begin position="173"/>
        <end position="202"/>
    </location>
</feature>
<dbReference type="PROSITE" id="PS50199">
    <property type="entry name" value="ZF_RANBP2_2"/>
    <property type="match status" value="6"/>
</dbReference>
<proteinExistence type="inferred from homology"/>
<dbReference type="PROSITE" id="PS50203">
    <property type="entry name" value="CALPAIN_CAT"/>
    <property type="match status" value="1"/>
</dbReference>
<feature type="active site" evidence="10 11">
    <location>
        <position position="961"/>
    </location>
</feature>
<evidence type="ECO:0000259" key="14">
    <source>
        <dbReference type="PROSITE" id="PS50199"/>
    </source>
</evidence>
<evidence type="ECO:0000256" key="6">
    <source>
        <dbReference type="ARBA" id="ARBA00022771"/>
    </source>
</evidence>
<evidence type="ECO:0000256" key="2">
    <source>
        <dbReference type="ARBA" id="ARBA00022553"/>
    </source>
</evidence>
<dbReference type="InterPro" id="IPR038765">
    <property type="entry name" value="Papain-like_cys_pep_sf"/>
</dbReference>
<evidence type="ECO:0000256" key="8">
    <source>
        <dbReference type="ARBA" id="ARBA00022807"/>
    </source>
</evidence>
<dbReference type="Pfam" id="PF00648">
    <property type="entry name" value="Peptidase_C2"/>
    <property type="match status" value="1"/>
</dbReference>
<dbReference type="PROSITE" id="PS01358">
    <property type="entry name" value="ZF_RANBP2_1"/>
    <property type="match status" value="6"/>
</dbReference>
<dbReference type="CDD" id="cd00044">
    <property type="entry name" value="CysPc"/>
    <property type="match status" value="1"/>
</dbReference>
<keyword evidence="8 11" id="KW-0788">Thiol protease</keyword>
<feature type="domain" description="Calpain catalytic" evidence="15">
    <location>
        <begin position="732"/>
        <end position="1037"/>
    </location>
</feature>
<feature type="compositionally biased region" description="Polar residues" evidence="13">
    <location>
        <begin position="425"/>
        <end position="437"/>
    </location>
</feature>
<dbReference type="GO" id="GO:0006508">
    <property type="term" value="P:proteolysis"/>
    <property type="evidence" value="ECO:0007669"/>
    <property type="project" value="UniProtKB-KW"/>
</dbReference>
<feature type="domain" description="RanBP2-type" evidence="14">
    <location>
        <begin position="534"/>
        <end position="563"/>
    </location>
</feature>
<dbReference type="Gene3D" id="3.90.70.10">
    <property type="entry name" value="Cysteine proteinases"/>
    <property type="match status" value="1"/>
</dbReference>
<keyword evidence="2" id="KW-0597">Phosphoprotein</keyword>
<dbReference type="InterPro" id="IPR001300">
    <property type="entry name" value="Peptidase_C2_calpain_cat"/>
</dbReference>
<dbReference type="PANTHER" id="PTHR10183:SF382">
    <property type="entry name" value="CALPAIN-15"/>
    <property type="match status" value="1"/>
</dbReference>
<dbReference type="InterPro" id="IPR001876">
    <property type="entry name" value="Znf_RanBP2"/>
</dbReference>
<evidence type="ECO:0008006" key="18">
    <source>
        <dbReference type="Google" id="ProtNLM"/>
    </source>
</evidence>
<feature type="domain" description="RanBP2-type" evidence="14">
    <location>
        <begin position="287"/>
        <end position="316"/>
    </location>
</feature>
<feature type="active site" evidence="10 11">
    <location>
        <position position="981"/>
    </location>
</feature>
<feature type="domain" description="RanBP2-type" evidence="14">
    <location>
        <begin position="574"/>
        <end position="604"/>
    </location>
</feature>
<dbReference type="PRINTS" id="PR00704">
    <property type="entry name" value="CALPAIN"/>
</dbReference>
<dbReference type="OrthoDB" id="424753at2759"/>
<dbReference type="GO" id="GO:0005737">
    <property type="term" value="C:cytoplasm"/>
    <property type="evidence" value="ECO:0007669"/>
    <property type="project" value="TreeGrafter"/>
</dbReference>
<evidence type="ECO:0000313" key="16">
    <source>
        <dbReference type="EMBL" id="CAD7644729.1"/>
    </source>
</evidence>
<dbReference type="PROSITE" id="PS00139">
    <property type="entry name" value="THIOL_PROTEASE_CYS"/>
    <property type="match status" value="1"/>
</dbReference>
<dbReference type="Gene3D" id="2.30.30.380">
    <property type="entry name" value="Zn-finger domain of Sec23/24"/>
    <property type="match status" value="1"/>
</dbReference>
<evidence type="ECO:0000256" key="3">
    <source>
        <dbReference type="ARBA" id="ARBA00022670"/>
    </source>
</evidence>
<dbReference type="EMBL" id="CAJPVJ010001785">
    <property type="protein sequence ID" value="CAG2165284.1"/>
    <property type="molecule type" value="Genomic_DNA"/>
</dbReference>
<evidence type="ECO:0000256" key="1">
    <source>
        <dbReference type="ARBA" id="ARBA00007623"/>
    </source>
</evidence>
<dbReference type="Proteomes" id="UP000728032">
    <property type="component" value="Unassembled WGS sequence"/>
</dbReference>
<accession>A0A7R9QH69</accession>
<keyword evidence="4" id="KW-0479">Metal-binding</keyword>
<dbReference type="EMBL" id="OC916610">
    <property type="protein sequence ID" value="CAD7644729.1"/>
    <property type="molecule type" value="Genomic_DNA"/>
</dbReference>
<name>A0A7R9QH69_9ACAR</name>
<feature type="region of interest" description="Disordered" evidence="13">
    <location>
        <begin position="413"/>
        <end position="438"/>
    </location>
</feature>
<keyword evidence="5" id="KW-0677">Repeat</keyword>
<evidence type="ECO:0000256" key="12">
    <source>
        <dbReference type="PROSITE-ProRule" id="PRU00322"/>
    </source>
</evidence>
<dbReference type="InterPro" id="IPR000169">
    <property type="entry name" value="Pept_cys_AS"/>
</dbReference>
<dbReference type="PANTHER" id="PTHR10183">
    <property type="entry name" value="CALPAIN"/>
    <property type="match status" value="1"/>
</dbReference>
<keyword evidence="3 11" id="KW-0645">Protease</keyword>
<evidence type="ECO:0000256" key="5">
    <source>
        <dbReference type="ARBA" id="ARBA00022737"/>
    </source>
</evidence>
<keyword evidence="6 12" id="KW-0863">Zinc-finger</keyword>
<dbReference type="SUPFAM" id="SSF54001">
    <property type="entry name" value="Cysteine proteinases"/>
    <property type="match status" value="1"/>
</dbReference>
<evidence type="ECO:0000313" key="17">
    <source>
        <dbReference type="Proteomes" id="UP000728032"/>
    </source>
</evidence>
<evidence type="ECO:0000256" key="13">
    <source>
        <dbReference type="SAM" id="MobiDB-lite"/>
    </source>
</evidence>
<keyword evidence="9" id="KW-0862">Zinc</keyword>
<evidence type="ECO:0000256" key="10">
    <source>
        <dbReference type="PIRSR" id="PIRSR622684-1"/>
    </source>
</evidence>
<dbReference type="SUPFAM" id="SSF90209">
    <property type="entry name" value="Ran binding protein zinc finger-like"/>
    <property type="match status" value="1"/>
</dbReference>
<keyword evidence="7 11" id="KW-0378">Hydrolase</keyword>
<dbReference type="Gene3D" id="4.10.1060.10">
    <property type="entry name" value="Zinc finger, RanBP2-type"/>
    <property type="match status" value="1"/>
</dbReference>
<dbReference type="GO" id="GO:0008270">
    <property type="term" value="F:zinc ion binding"/>
    <property type="evidence" value="ECO:0007669"/>
    <property type="project" value="UniProtKB-KW"/>
</dbReference>
<evidence type="ECO:0000256" key="9">
    <source>
        <dbReference type="ARBA" id="ARBA00022833"/>
    </source>
</evidence>
<keyword evidence="17" id="KW-1185">Reference proteome</keyword>
<evidence type="ECO:0000256" key="4">
    <source>
        <dbReference type="ARBA" id="ARBA00022723"/>
    </source>
</evidence>
<feature type="active site" evidence="10 11">
    <location>
        <position position="796"/>
    </location>
</feature>
<sequence length="1314" mass="147133">MGSNASVLQWRCHGCTYSLNPTERWTCGMCGARRPLQPSHPTSTSTKTCLSSTPETDDGCDPRPPHSPLENCLHFDDNHFGGDPQPDGHNTAIDEGTDSQFVAHKRSNSTSKDSDEQELAPDDCHQRKKHFDGYLTTAPSFVSCIRLKRSNSSPVNSQINFLDKTFVKCIGKKSQKWLCPTCGFKNISTCSECVHCHQIKTNRQLISQSSEESHKSVPIEELRWKCYNCQFSNPQNRYECVVCNCLRLDTDLFNTSKAIANSNISSIVSPIHFNRTSITKHLVDSKAEAKWSCLKCHFLNIPSSISCIICDNSRQFIPLYDKKTNPLHPKSAVNVREAKFKERLKRHGSEGSSNGDQSDGYEDYLQHHLVSNNSPETPARLKRSTSFSEVTYALIGVQKNKVLKQSQCLQKESSLSSGTESTDSPTHATSSSTTMTDHNIVDLTQDDDMYESSDWSCSQCSFASNKSYSLVCEMCDKRRSDDNVNTGALGIQRLQSIVLNNNLINSNNNFNNHTNNSHLRSNNSQQIISSNGMLSNGWTCIKCTLINSFADNYCTACGGSKLNSTTDKNFLTLKPNESWVCSRCTLRNTMDSTTCSACGHKRQDLRNSSIAIIEDDTEDDDVVLVRPTASANVHRRDLTRNKSEWECSACTFLNPIARYSCEICQQSRSVLTLRPDSAHLNTRTPSARCDSNTSTLCHGESELMETLRRIEEDEARNRWEHIVHFCGKIKSNFVDDSFPPLQKSLYYNIEDIANNHNVTQWLRPNDIRSDANSSVRWAVFRTPMPSDISQGILGNCWFLSALAVLAERPELVKRVMVTREICPEGAYQVRLCKDGKWTTVLVDDLLPCDSRGHLVYSQAKRKQLWVPLIEKALAKLHGCYEALVSGRAIEGLSTLTGAPCESIPLQSSTPSSNEEGIDEHLIWAQLLSSRTAGFLMGASCGGGNMQVNDSEYHAVGLRPRHAYSVLDVQDIDGIRLVRLRNPWGHYSWKGDWSDSSPLWTPVLREKLIPHGASEGVFWMSFNDVLKYFDCIDICKVRSDWNEIRLQGVLPSNALDVENLAIVEFTVVEATELEFSLFQEGQRSAERSQRSQLDLCVVIFRNGNPSNGGVGKLVKHSKRQVRGFVGCHVMFEPGVYVIICLAFNHWQTSIESVEQYPKFLLAMHSSKRLLVETVSPQSFILADAIINLTLSKGQRHEGREGMTAYYLTKGWAGLVVVIENRFPDRCIQVICDCSESVNVVSTRATLRTVDSIPPLHREVIIVLTQLEGSGGFSISHRLTHRVSYTSGLHDWGPVGTNHVPTIDRKVFGLHSPRPL</sequence>
<feature type="compositionally biased region" description="Low complexity" evidence="13">
    <location>
        <begin position="42"/>
        <end position="53"/>
    </location>
</feature>
<dbReference type="SMART" id="SM00230">
    <property type="entry name" value="CysPc"/>
    <property type="match status" value="1"/>
</dbReference>
<dbReference type="Pfam" id="PF00641">
    <property type="entry name" value="Zn_ribbon_RanBP"/>
    <property type="match status" value="3"/>
</dbReference>
<dbReference type="GO" id="GO:0004198">
    <property type="term" value="F:calcium-dependent cysteine-type endopeptidase activity"/>
    <property type="evidence" value="ECO:0007669"/>
    <property type="project" value="InterPro"/>
</dbReference>
<feature type="compositionally biased region" description="Low complexity" evidence="13">
    <location>
        <begin position="413"/>
        <end position="424"/>
    </location>
</feature>
<dbReference type="SMART" id="SM00547">
    <property type="entry name" value="ZnF_RBZ"/>
    <property type="match status" value="8"/>
</dbReference>
<evidence type="ECO:0000256" key="11">
    <source>
        <dbReference type="PROSITE-ProRule" id="PRU00239"/>
    </source>
</evidence>
<protein>
    <recommendedName>
        <fullName evidence="18">Calpain-D</fullName>
    </recommendedName>
</protein>
<comment type="similarity">
    <text evidence="1">Belongs to the peptidase C2 family.</text>
</comment>
<evidence type="ECO:0000259" key="15">
    <source>
        <dbReference type="PROSITE" id="PS50203"/>
    </source>
</evidence>
<feature type="domain" description="RanBP2-type" evidence="14">
    <location>
        <begin position="220"/>
        <end position="249"/>
    </location>
</feature>
<feature type="region of interest" description="Disordered" evidence="13">
    <location>
        <begin position="36"/>
        <end position="95"/>
    </location>
</feature>
<feature type="domain" description="RanBP2-type" evidence="14">
    <location>
        <begin position="641"/>
        <end position="670"/>
    </location>
</feature>
<dbReference type="InterPro" id="IPR036443">
    <property type="entry name" value="Znf_RanBP2_sf"/>
</dbReference>
<dbReference type="InterPro" id="IPR022684">
    <property type="entry name" value="Calpain_cysteine_protease"/>
</dbReference>
<evidence type="ECO:0000256" key="7">
    <source>
        <dbReference type="ARBA" id="ARBA00022801"/>
    </source>
</evidence>
<dbReference type="FunFam" id="3.90.70.10:FF:000010">
    <property type="entry name" value="Calpain 15"/>
    <property type="match status" value="1"/>
</dbReference>